<sequence length="177" mass="19848">MKIDGEILSVIVAIGLCPIVPIFHIILIRLLKKEEIILPTFFASFFYVSLWGFLVFRELSVYSLSIIAITRMLVAGICTIGFLVFTYMEAISQVFRGFTMNTLINVHYNQPMSFQEVIGKSGSETETNWFVTNRIQIMEDLNLVQCKDKALTLLPKGVFAGKMGIIVKKVLNMGVGG</sequence>
<keyword evidence="1" id="KW-1133">Transmembrane helix</keyword>
<name>A0A382W3K0_9ZZZZ</name>
<feature type="transmembrane region" description="Helical" evidence="1">
    <location>
        <begin position="7"/>
        <end position="30"/>
    </location>
</feature>
<feature type="transmembrane region" description="Helical" evidence="1">
    <location>
        <begin position="68"/>
        <end position="88"/>
    </location>
</feature>
<keyword evidence="1" id="KW-0472">Membrane</keyword>
<dbReference type="EMBL" id="UINC01156346">
    <property type="protein sequence ID" value="SVD52711.1"/>
    <property type="molecule type" value="Genomic_DNA"/>
</dbReference>
<proteinExistence type="predicted"/>
<evidence type="ECO:0000313" key="2">
    <source>
        <dbReference type="EMBL" id="SVD52711.1"/>
    </source>
</evidence>
<reference evidence="2" key="1">
    <citation type="submission" date="2018-05" db="EMBL/GenBank/DDBJ databases">
        <authorList>
            <person name="Lanie J.A."/>
            <person name="Ng W.-L."/>
            <person name="Kazmierczak K.M."/>
            <person name="Andrzejewski T.M."/>
            <person name="Davidsen T.M."/>
            <person name="Wayne K.J."/>
            <person name="Tettelin H."/>
            <person name="Glass J.I."/>
            <person name="Rusch D."/>
            <person name="Podicherti R."/>
            <person name="Tsui H.-C.T."/>
            <person name="Winkler M.E."/>
        </authorList>
    </citation>
    <scope>NUCLEOTIDE SEQUENCE</scope>
</reference>
<organism evidence="2">
    <name type="scientific">marine metagenome</name>
    <dbReference type="NCBI Taxonomy" id="408172"/>
    <lineage>
        <taxon>unclassified sequences</taxon>
        <taxon>metagenomes</taxon>
        <taxon>ecological metagenomes</taxon>
    </lineage>
</organism>
<evidence type="ECO:0000256" key="1">
    <source>
        <dbReference type="SAM" id="Phobius"/>
    </source>
</evidence>
<feature type="transmembrane region" description="Helical" evidence="1">
    <location>
        <begin position="36"/>
        <end position="56"/>
    </location>
</feature>
<dbReference type="AlphaFoldDB" id="A0A382W3K0"/>
<keyword evidence="1" id="KW-0812">Transmembrane</keyword>
<accession>A0A382W3K0</accession>
<gene>
    <name evidence="2" type="ORF">METZ01_LOCUS405565</name>
</gene>
<protein>
    <submittedName>
        <fullName evidence="2">Uncharacterized protein</fullName>
    </submittedName>
</protein>